<dbReference type="PANTHER" id="PTHR13504">
    <property type="entry name" value="FIDO DOMAIN-CONTAINING PROTEIN DDB_G0283145"/>
    <property type="match status" value="1"/>
</dbReference>
<dbReference type="InterPro" id="IPR009061">
    <property type="entry name" value="DNA-bd_dom_put_sf"/>
</dbReference>
<gene>
    <name evidence="6" type="ORF">A2954_07420</name>
</gene>
<dbReference type="STRING" id="1802056.A2954_07420"/>
<proteinExistence type="predicted"/>
<keyword evidence="2" id="KW-0547">Nucleotide-binding</keyword>
<dbReference type="InterPro" id="IPR003812">
    <property type="entry name" value="Fido"/>
</dbReference>
<dbReference type="Proteomes" id="UP000177698">
    <property type="component" value="Unassembled WGS sequence"/>
</dbReference>
<dbReference type="EMBL" id="MGAG01000010">
    <property type="protein sequence ID" value="OGK41678.1"/>
    <property type="molecule type" value="Genomic_DNA"/>
</dbReference>
<evidence type="ECO:0000259" key="4">
    <source>
        <dbReference type="PROSITE" id="PS50937"/>
    </source>
</evidence>
<feature type="active site" evidence="1">
    <location>
        <position position="180"/>
    </location>
</feature>
<dbReference type="AlphaFoldDB" id="A0A1F7IE95"/>
<dbReference type="InterPro" id="IPR036597">
    <property type="entry name" value="Fido-like_dom_sf"/>
</dbReference>
<keyword evidence="2" id="KW-0067">ATP-binding</keyword>
<accession>A0A1F7IE95</accession>
<dbReference type="Pfam" id="PF02661">
    <property type="entry name" value="Fic"/>
    <property type="match status" value="1"/>
</dbReference>
<evidence type="ECO:0000313" key="7">
    <source>
        <dbReference type="Proteomes" id="UP000177698"/>
    </source>
</evidence>
<dbReference type="GO" id="GO:0005524">
    <property type="term" value="F:ATP binding"/>
    <property type="evidence" value="ECO:0007669"/>
    <property type="project" value="UniProtKB-KW"/>
</dbReference>
<evidence type="ECO:0000256" key="3">
    <source>
        <dbReference type="PIRSR" id="PIRSR640198-3"/>
    </source>
</evidence>
<feature type="binding site" evidence="2">
    <location>
        <begin position="184"/>
        <end position="191"/>
    </location>
    <ligand>
        <name>ATP</name>
        <dbReference type="ChEBI" id="CHEBI:30616"/>
    </ligand>
</feature>
<feature type="domain" description="HTH merR-type" evidence="4">
    <location>
        <begin position="279"/>
        <end position="348"/>
    </location>
</feature>
<evidence type="ECO:0000313" key="6">
    <source>
        <dbReference type="EMBL" id="OGK41678.1"/>
    </source>
</evidence>
<dbReference type="Gene3D" id="1.10.3290.10">
    <property type="entry name" value="Fido-like domain"/>
    <property type="match status" value="1"/>
</dbReference>
<reference evidence="6 7" key="1">
    <citation type="journal article" date="2016" name="Nat. Commun.">
        <title>Thousands of microbial genomes shed light on interconnected biogeochemical processes in an aquifer system.</title>
        <authorList>
            <person name="Anantharaman K."/>
            <person name="Brown C.T."/>
            <person name="Hug L.A."/>
            <person name="Sharon I."/>
            <person name="Castelle C.J."/>
            <person name="Probst A.J."/>
            <person name="Thomas B.C."/>
            <person name="Singh A."/>
            <person name="Wilkins M.J."/>
            <person name="Karaoz U."/>
            <person name="Brodie E.L."/>
            <person name="Williams K.H."/>
            <person name="Hubbard S.S."/>
            <person name="Banfield J.F."/>
        </authorList>
    </citation>
    <scope>NUCLEOTIDE SEQUENCE [LARGE SCALE GENOMIC DNA]</scope>
</reference>
<dbReference type="SUPFAM" id="SSF140931">
    <property type="entry name" value="Fic-like"/>
    <property type="match status" value="1"/>
</dbReference>
<dbReference type="Pfam" id="PF13411">
    <property type="entry name" value="MerR_1"/>
    <property type="match status" value="1"/>
</dbReference>
<dbReference type="PROSITE" id="PS51459">
    <property type="entry name" value="FIDO"/>
    <property type="match status" value="1"/>
</dbReference>
<dbReference type="InterPro" id="IPR000551">
    <property type="entry name" value="MerR-type_HTH_dom"/>
</dbReference>
<dbReference type="GO" id="GO:0003677">
    <property type="term" value="F:DNA binding"/>
    <property type="evidence" value="ECO:0007669"/>
    <property type="project" value="InterPro"/>
</dbReference>
<protein>
    <recommendedName>
        <fullName evidence="8">Cell filamentation protein Fic</fullName>
    </recommendedName>
</protein>
<dbReference type="GO" id="GO:0006355">
    <property type="term" value="P:regulation of DNA-templated transcription"/>
    <property type="evidence" value="ECO:0007669"/>
    <property type="project" value="InterPro"/>
</dbReference>
<comment type="caution">
    <text evidence="6">The sequence shown here is derived from an EMBL/GenBank/DDBJ whole genome shotgun (WGS) entry which is preliminary data.</text>
</comment>
<dbReference type="PROSITE" id="PS50937">
    <property type="entry name" value="HTH_MERR_2"/>
    <property type="match status" value="1"/>
</dbReference>
<feature type="domain" description="Fido" evidence="5">
    <location>
        <begin position="102"/>
        <end position="238"/>
    </location>
</feature>
<evidence type="ECO:0008006" key="8">
    <source>
        <dbReference type="Google" id="ProtNLM"/>
    </source>
</evidence>
<dbReference type="Gene3D" id="1.10.1660.10">
    <property type="match status" value="1"/>
</dbReference>
<dbReference type="SUPFAM" id="SSF46955">
    <property type="entry name" value="Putative DNA-binding domain"/>
    <property type="match status" value="1"/>
</dbReference>
<evidence type="ECO:0000259" key="5">
    <source>
        <dbReference type="PROSITE" id="PS51459"/>
    </source>
</evidence>
<name>A0A1F7IE95_9BACT</name>
<sequence length="348" mass="40234">MILNDLLKRISEKKKKLDSIQPFKKKAIKSLEEWLRVELTYSSNAIEGNTLTRFETAEVLEKGISAVISGKALRDQLEAVNHAQAIEFIKKLAKKRKYHTEITEADINAIHRIILTRIIDESAGKYRESEIFVRGSSVEFPQPVQVPYLMREFIRWISVQKKTHPVLIAAEAHYRLVSIHPYIDGNGRTARLLMNLILIVNGYPMAVIRAEERTKYLSLLEQAQLKNYLNPYYRFIGVSVERSLDAYINAVDGKPVISVIAETEKKKLKKFTPDTYAELLKIGELAKETDETIHTLRYWTKEELLKVSGYTEGGYQLYHPDMIKRAKDIRRLQSEKRLTLAEIKKLFV</sequence>
<dbReference type="SMART" id="SM00422">
    <property type="entry name" value="HTH_MERR"/>
    <property type="match status" value="1"/>
</dbReference>
<organism evidence="6 7">
    <name type="scientific">Candidatus Roizmanbacteria bacterium RIFCSPLOWO2_01_FULL_37_12</name>
    <dbReference type="NCBI Taxonomy" id="1802056"/>
    <lineage>
        <taxon>Bacteria</taxon>
        <taxon>Candidatus Roizmaniibacteriota</taxon>
    </lineage>
</organism>
<feature type="site" description="Important for autoinhibition of adenylyltransferase activity" evidence="3">
    <location>
        <position position="47"/>
    </location>
</feature>
<dbReference type="InterPro" id="IPR040198">
    <property type="entry name" value="Fido_containing"/>
</dbReference>
<evidence type="ECO:0000256" key="2">
    <source>
        <dbReference type="PIRSR" id="PIRSR640198-2"/>
    </source>
</evidence>
<evidence type="ECO:0000256" key="1">
    <source>
        <dbReference type="PIRSR" id="PIRSR640198-1"/>
    </source>
</evidence>
<dbReference type="PANTHER" id="PTHR13504:SF38">
    <property type="entry name" value="FIDO DOMAIN-CONTAINING PROTEIN"/>
    <property type="match status" value="1"/>
</dbReference>